<feature type="region of interest" description="Disordered" evidence="6">
    <location>
        <begin position="136"/>
        <end position="162"/>
    </location>
</feature>
<proteinExistence type="inferred from homology"/>
<gene>
    <name evidence="9" type="ORF">QYE76_034102</name>
</gene>
<organism evidence="9 10">
    <name type="scientific">Lolium multiflorum</name>
    <name type="common">Italian ryegrass</name>
    <name type="synonym">Lolium perenne subsp. multiflorum</name>
    <dbReference type="NCBI Taxonomy" id="4521"/>
    <lineage>
        <taxon>Eukaryota</taxon>
        <taxon>Viridiplantae</taxon>
        <taxon>Streptophyta</taxon>
        <taxon>Embryophyta</taxon>
        <taxon>Tracheophyta</taxon>
        <taxon>Spermatophyta</taxon>
        <taxon>Magnoliopsida</taxon>
        <taxon>Liliopsida</taxon>
        <taxon>Poales</taxon>
        <taxon>Poaceae</taxon>
        <taxon>BOP clade</taxon>
        <taxon>Pooideae</taxon>
        <taxon>Poodae</taxon>
        <taxon>Poeae</taxon>
        <taxon>Poeae Chloroplast Group 2 (Poeae type)</taxon>
        <taxon>Loliodinae</taxon>
        <taxon>Loliinae</taxon>
        <taxon>Lolium</taxon>
    </lineage>
</organism>
<dbReference type="Proteomes" id="UP001231189">
    <property type="component" value="Unassembled WGS sequence"/>
</dbReference>
<evidence type="ECO:0000256" key="3">
    <source>
        <dbReference type="ARBA" id="ARBA00022737"/>
    </source>
</evidence>
<accession>A0AAD8VKW7</accession>
<dbReference type="AlphaFoldDB" id="A0AAD8VKW7"/>
<dbReference type="SUPFAM" id="SSF56672">
    <property type="entry name" value="DNA/RNA polymerases"/>
    <property type="match status" value="1"/>
</dbReference>
<evidence type="ECO:0008006" key="11">
    <source>
        <dbReference type="Google" id="ProtNLM"/>
    </source>
</evidence>
<dbReference type="PANTHER" id="PTHR47481:SF31">
    <property type="entry name" value="OS01G0873500 PROTEIN"/>
    <property type="match status" value="1"/>
</dbReference>
<evidence type="ECO:0000256" key="4">
    <source>
        <dbReference type="ARBA" id="ARBA00022741"/>
    </source>
</evidence>
<evidence type="ECO:0000259" key="7">
    <source>
        <dbReference type="Pfam" id="PF07727"/>
    </source>
</evidence>
<keyword evidence="3" id="KW-0677">Repeat</keyword>
<dbReference type="GO" id="GO:0000166">
    <property type="term" value="F:nucleotide binding"/>
    <property type="evidence" value="ECO:0007669"/>
    <property type="project" value="UniProtKB-KW"/>
</dbReference>
<name>A0AAD8VKW7_LOLMU</name>
<dbReference type="Pfam" id="PF07727">
    <property type="entry name" value="RVT_2"/>
    <property type="match status" value="1"/>
</dbReference>
<feature type="compositionally biased region" description="Low complexity" evidence="6">
    <location>
        <begin position="140"/>
        <end position="157"/>
    </location>
</feature>
<dbReference type="EMBL" id="JAUUTY010000007">
    <property type="protein sequence ID" value="KAK1610429.1"/>
    <property type="molecule type" value="Genomic_DNA"/>
</dbReference>
<keyword evidence="4" id="KW-0547">Nucleotide-binding</keyword>
<sequence>MAESAVRAVVRSVSNLAVQETKFLCGVTLEVGFLKDELMRLHGYLGDADNKWRSGNTGVAVLVSQIKDAAYEAQNVIEAADYLEKRNRLNRGFMGAISRAQIRPARTSSASTPPPPIHSVAGNATPAMAYSGVSVTGPRSSDSLSASPSITTPSTSARGGAMASRIPSAPICLDNKITIRLTADNYLYWRTQVDPILRTNLLFGFVDGSLPCPPAEIANPAAATEGGVSPTIPNPLYALWHQQDQAILSALVSSLTEGVLGMVMLVPTSQQAWETLEASFASQSTARVMHIRTELGKVKKHDYPNATAFFNKVKGLSDVLSSVGQPLHPDEFNTFLLAGLDSDYDALADRISARPVYDPLPVRDVYAQLLNTEQRVEARRAQLSVDNHHANYTARPSGGRAPSNNQRQNSPSSAQGLDPAWYADTAATDHLTNDLNNLTMREQYHGKDNVQTANGTGVGRGARLELLDDPPSTPTAGDHVDRVHTIDGNHADQASPARRTSDSPSSPGPSSPSSAPTPDSVGSSTVAPDIPASPVESPPTVPSASLPPTSTADSAQPAPQLGVTTRLQRGIRQKKIRTDGTIAWHTNRSSDPTMLTTEPPDYRATLSSPHWRTAMETEFTALQRNHTWRLVPPRSGLNIIDCKWVFKIKRKADGTIDRYKARLVAKGFKQRYGLDYEDTFSPVVKPTTIRLLLSMALTHGWHIHQLDIQNAFLHGVLEEEVFMRQPPGFEDTSHAGYLCRLEKALYGLKQAPRAWHARLGSVLATLGFTPSTADTSLFILRCPSITVYLLVYVDDIILVSSSSAAADRLVSKLGSSFALKDLGLLHYFLGVEVHSQGRGLLLSQRKYAMELLHRAGLQKCAPMSTPMASTDKLSITDGSPLSAEDSTRYRSIVGGLQYLTMTRPDLSFAVNKVCQFLHAPRCTHWSAVKRILRYVQSTLSHGLLLRPYSTTVAPLLSAFSDAD</sequence>
<feature type="compositionally biased region" description="Polar residues" evidence="6">
    <location>
        <begin position="584"/>
        <end position="596"/>
    </location>
</feature>
<evidence type="ECO:0000256" key="6">
    <source>
        <dbReference type="SAM" id="MobiDB-lite"/>
    </source>
</evidence>
<feature type="compositionally biased region" description="Basic and acidic residues" evidence="6">
    <location>
        <begin position="478"/>
        <end position="490"/>
    </location>
</feature>
<evidence type="ECO:0000256" key="5">
    <source>
        <dbReference type="ARBA" id="ARBA00022821"/>
    </source>
</evidence>
<dbReference type="InterPro" id="IPR043502">
    <property type="entry name" value="DNA/RNA_pol_sf"/>
</dbReference>
<comment type="similarity">
    <text evidence="1">Belongs to the disease resistance NB-LRR family.</text>
</comment>
<evidence type="ECO:0000259" key="8">
    <source>
        <dbReference type="Pfam" id="PF18052"/>
    </source>
</evidence>
<dbReference type="CDD" id="cd14798">
    <property type="entry name" value="RX-CC_like"/>
    <property type="match status" value="1"/>
</dbReference>
<dbReference type="InterPro" id="IPR041118">
    <property type="entry name" value="Rx_N"/>
</dbReference>
<keyword evidence="2" id="KW-0433">Leucine-rich repeat</keyword>
<keyword evidence="10" id="KW-1185">Reference proteome</keyword>
<comment type="caution">
    <text evidence="9">The sequence shown here is derived from an EMBL/GenBank/DDBJ whole genome shotgun (WGS) entry which is preliminary data.</text>
</comment>
<feature type="region of interest" description="Disordered" evidence="6">
    <location>
        <begin position="444"/>
        <end position="599"/>
    </location>
</feature>
<dbReference type="Pfam" id="PF18052">
    <property type="entry name" value="Rx_N"/>
    <property type="match status" value="1"/>
</dbReference>
<dbReference type="Gene3D" id="1.20.5.4130">
    <property type="match status" value="1"/>
</dbReference>
<keyword evidence="5" id="KW-0611">Plant defense</keyword>
<dbReference type="Pfam" id="PF14223">
    <property type="entry name" value="Retrotran_gag_2"/>
    <property type="match status" value="1"/>
</dbReference>
<evidence type="ECO:0000313" key="9">
    <source>
        <dbReference type="EMBL" id="KAK1610429.1"/>
    </source>
</evidence>
<feature type="compositionally biased region" description="Low complexity" evidence="6">
    <location>
        <begin position="511"/>
        <end position="520"/>
    </location>
</feature>
<feature type="compositionally biased region" description="Low complexity" evidence="6">
    <location>
        <begin position="401"/>
        <end position="415"/>
    </location>
</feature>
<dbReference type="GO" id="GO:0006952">
    <property type="term" value="P:defense response"/>
    <property type="evidence" value="ECO:0007669"/>
    <property type="project" value="UniProtKB-KW"/>
</dbReference>
<feature type="domain" description="Disease resistance N-terminal" evidence="8">
    <location>
        <begin position="5"/>
        <end position="89"/>
    </location>
</feature>
<feature type="compositionally biased region" description="Polar residues" evidence="6">
    <location>
        <begin position="542"/>
        <end position="554"/>
    </location>
</feature>
<evidence type="ECO:0000256" key="1">
    <source>
        <dbReference type="ARBA" id="ARBA00008894"/>
    </source>
</evidence>
<dbReference type="PANTHER" id="PTHR47481">
    <property type="match status" value="1"/>
</dbReference>
<evidence type="ECO:0000313" key="10">
    <source>
        <dbReference type="Proteomes" id="UP001231189"/>
    </source>
</evidence>
<dbReference type="InterPro" id="IPR038005">
    <property type="entry name" value="RX-like_CC"/>
</dbReference>
<protein>
    <recommendedName>
        <fullName evidence="11">Reverse transcriptase Ty1/copia-type domain-containing protein</fullName>
    </recommendedName>
</protein>
<evidence type="ECO:0000256" key="2">
    <source>
        <dbReference type="ARBA" id="ARBA00022614"/>
    </source>
</evidence>
<reference evidence="9" key="1">
    <citation type="submission" date="2023-07" db="EMBL/GenBank/DDBJ databases">
        <title>A chromosome-level genome assembly of Lolium multiflorum.</title>
        <authorList>
            <person name="Chen Y."/>
            <person name="Copetti D."/>
            <person name="Kolliker R."/>
            <person name="Studer B."/>
        </authorList>
    </citation>
    <scope>NUCLEOTIDE SEQUENCE</scope>
    <source>
        <strain evidence="9">02402/16</strain>
        <tissue evidence="9">Leaf</tissue>
    </source>
</reference>
<dbReference type="InterPro" id="IPR013103">
    <property type="entry name" value="RVT_2"/>
</dbReference>
<feature type="domain" description="Reverse transcriptase Ty1/copia-type" evidence="7">
    <location>
        <begin position="625"/>
        <end position="868"/>
    </location>
</feature>
<feature type="region of interest" description="Disordered" evidence="6">
    <location>
        <begin position="382"/>
        <end position="418"/>
    </location>
</feature>